<dbReference type="InterPro" id="IPR007387">
    <property type="entry name" value="TRAP_DctQ"/>
</dbReference>
<evidence type="ECO:0000313" key="12">
    <source>
        <dbReference type="Proteomes" id="UP001138661"/>
    </source>
</evidence>
<comment type="similarity">
    <text evidence="8 9">Belongs to the TRAP transporter small permease family.</text>
</comment>
<accession>A0A9X1FYL3</accession>
<keyword evidence="2 9" id="KW-0813">Transport</keyword>
<sequence length="151" mass="16554">MTGLVTLVVRLWRIIVGGLMLAVVVLTVSQVFARYVLNSSIIWAEEANRLLYVWVILLAAAGADHMRIGLIADKPRLRPALARLGVIAGVAALGLVVWGGWTMHAVFGSDRYLTLGISKSWYFWAAILGGSFWAVVLVWRSLTPPREEPGV</sequence>
<dbReference type="InterPro" id="IPR055348">
    <property type="entry name" value="DctQ"/>
</dbReference>
<evidence type="ECO:0000259" key="10">
    <source>
        <dbReference type="Pfam" id="PF04290"/>
    </source>
</evidence>
<dbReference type="PANTHER" id="PTHR35011:SF2">
    <property type="entry name" value="2,3-DIKETO-L-GULONATE TRAP TRANSPORTER SMALL PERMEASE PROTEIN YIAM"/>
    <property type="match status" value="1"/>
</dbReference>
<gene>
    <name evidence="11" type="ORF">KX928_18300</name>
</gene>
<dbReference type="Pfam" id="PF04290">
    <property type="entry name" value="DctQ"/>
    <property type="match status" value="1"/>
</dbReference>
<reference evidence="11" key="1">
    <citation type="submission" date="2021-07" db="EMBL/GenBank/DDBJ databases">
        <title>Roseobacter insulae sp. nov., isolated from a tidal flat.</title>
        <authorList>
            <person name="Park S."/>
            <person name="Yoon J.-H."/>
        </authorList>
    </citation>
    <scope>NUCLEOTIDE SEQUENCE</scope>
    <source>
        <strain evidence="11">YSTF-M11</strain>
    </source>
</reference>
<dbReference type="GO" id="GO:0022857">
    <property type="term" value="F:transmembrane transporter activity"/>
    <property type="evidence" value="ECO:0007669"/>
    <property type="project" value="UniProtKB-UniRule"/>
</dbReference>
<name>A0A9X1FYL3_9RHOB</name>
<comment type="caution">
    <text evidence="11">The sequence shown here is derived from an EMBL/GenBank/DDBJ whole genome shotgun (WGS) entry which is preliminary data.</text>
</comment>
<protein>
    <recommendedName>
        <fullName evidence="9">TRAP transporter small permease protein</fullName>
    </recommendedName>
</protein>
<keyword evidence="7 9" id="KW-0472">Membrane</keyword>
<feature type="domain" description="Tripartite ATP-independent periplasmic transporters DctQ component" evidence="10">
    <location>
        <begin position="24"/>
        <end position="138"/>
    </location>
</feature>
<keyword evidence="3" id="KW-1003">Cell membrane</keyword>
<evidence type="ECO:0000256" key="3">
    <source>
        <dbReference type="ARBA" id="ARBA00022475"/>
    </source>
</evidence>
<evidence type="ECO:0000256" key="8">
    <source>
        <dbReference type="ARBA" id="ARBA00038436"/>
    </source>
</evidence>
<keyword evidence="6 9" id="KW-1133">Transmembrane helix</keyword>
<feature type="transmembrane region" description="Helical" evidence="9">
    <location>
        <begin position="12"/>
        <end position="37"/>
    </location>
</feature>
<comment type="subcellular location">
    <subcellularLocation>
        <location evidence="1 9">Cell inner membrane</location>
        <topology evidence="1 9">Multi-pass membrane protein</topology>
    </subcellularLocation>
</comment>
<keyword evidence="5 9" id="KW-0812">Transmembrane</keyword>
<dbReference type="EMBL" id="JAHXDN010000005">
    <property type="protein sequence ID" value="MBW4709744.1"/>
    <property type="molecule type" value="Genomic_DNA"/>
</dbReference>
<dbReference type="GO" id="GO:0015740">
    <property type="term" value="P:C4-dicarboxylate transport"/>
    <property type="evidence" value="ECO:0007669"/>
    <property type="project" value="TreeGrafter"/>
</dbReference>
<keyword evidence="12" id="KW-1185">Reference proteome</keyword>
<evidence type="ECO:0000313" key="11">
    <source>
        <dbReference type="EMBL" id="MBW4709744.1"/>
    </source>
</evidence>
<comment type="subunit">
    <text evidence="9">The complex comprises the extracytoplasmic solute receptor protein and the two transmembrane proteins.</text>
</comment>
<evidence type="ECO:0000256" key="6">
    <source>
        <dbReference type="ARBA" id="ARBA00022989"/>
    </source>
</evidence>
<dbReference type="RefSeq" id="WP_219505591.1">
    <property type="nucleotide sequence ID" value="NZ_JAHXDN010000005.1"/>
</dbReference>
<evidence type="ECO:0000256" key="5">
    <source>
        <dbReference type="ARBA" id="ARBA00022692"/>
    </source>
</evidence>
<evidence type="ECO:0000256" key="1">
    <source>
        <dbReference type="ARBA" id="ARBA00004429"/>
    </source>
</evidence>
<feature type="transmembrane region" description="Helical" evidence="9">
    <location>
        <begin position="121"/>
        <end position="139"/>
    </location>
</feature>
<dbReference type="GO" id="GO:0005886">
    <property type="term" value="C:plasma membrane"/>
    <property type="evidence" value="ECO:0007669"/>
    <property type="project" value="UniProtKB-SubCell"/>
</dbReference>
<evidence type="ECO:0000256" key="9">
    <source>
        <dbReference type="RuleBase" id="RU369079"/>
    </source>
</evidence>
<feature type="transmembrane region" description="Helical" evidence="9">
    <location>
        <begin position="80"/>
        <end position="101"/>
    </location>
</feature>
<dbReference type="Proteomes" id="UP001138661">
    <property type="component" value="Unassembled WGS sequence"/>
</dbReference>
<comment type="function">
    <text evidence="9">Part of the tripartite ATP-independent periplasmic (TRAP) transport system.</text>
</comment>
<keyword evidence="4 9" id="KW-0997">Cell inner membrane</keyword>
<evidence type="ECO:0000256" key="2">
    <source>
        <dbReference type="ARBA" id="ARBA00022448"/>
    </source>
</evidence>
<evidence type="ECO:0000256" key="4">
    <source>
        <dbReference type="ARBA" id="ARBA00022519"/>
    </source>
</evidence>
<feature type="transmembrane region" description="Helical" evidence="9">
    <location>
        <begin position="49"/>
        <end position="68"/>
    </location>
</feature>
<dbReference type="AlphaFoldDB" id="A0A9X1FYL3"/>
<proteinExistence type="inferred from homology"/>
<organism evidence="11 12">
    <name type="scientific">Roseobacter insulae</name>
    <dbReference type="NCBI Taxonomy" id="2859783"/>
    <lineage>
        <taxon>Bacteria</taxon>
        <taxon>Pseudomonadati</taxon>
        <taxon>Pseudomonadota</taxon>
        <taxon>Alphaproteobacteria</taxon>
        <taxon>Rhodobacterales</taxon>
        <taxon>Roseobacteraceae</taxon>
        <taxon>Roseobacter</taxon>
    </lineage>
</organism>
<evidence type="ECO:0000256" key="7">
    <source>
        <dbReference type="ARBA" id="ARBA00023136"/>
    </source>
</evidence>
<dbReference type="PANTHER" id="PTHR35011">
    <property type="entry name" value="2,3-DIKETO-L-GULONATE TRAP TRANSPORTER SMALL PERMEASE PROTEIN YIAM"/>
    <property type="match status" value="1"/>
</dbReference>